<keyword evidence="1" id="KW-1015">Disulfide bond</keyword>
<dbReference type="Gene3D" id="2.20.100.10">
    <property type="entry name" value="Thrombospondin type-1 (TSP1) repeat"/>
    <property type="match status" value="3"/>
</dbReference>
<dbReference type="Proteomes" id="UP000267606">
    <property type="component" value="Unassembled WGS sequence"/>
</dbReference>
<protein>
    <submittedName>
        <fullName evidence="4">Thrombospondin type 1 domain protein</fullName>
    </submittedName>
</protein>
<dbReference type="PANTHER" id="PTHR16311:SF3">
    <property type="entry name" value="THROMBOSPONDIN TYPE-1 DOMAIN-CONTAINING PROTEIN 1"/>
    <property type="match status" value="1"/>
</dbReference>
<dbReference type="SUPFAM" id="SSF82895">
    <property type="entry name" value="TSP-1 type 1 repeat"/>
    <property type="match status" value="3"/>
</dbReference>
<gene>
    <name evidence="2" type="ORF">OFLC_LOCUS6621</name>
</gene>
<organism evidence="4">
    <name type="scientific">Onchocerca flexuosa</name>
    <dbReference type="NCBI Taxonomy" id="387005"/>
    <lineage>
        <taxon>Eukaryota</taxon>
        <taxon>Metazoa</taxon>
        <taxon>Ecdysozoa</taxon>
        <taxon>Nematoda</taxon>
        <taxon>Chromadorea</taxon>
        <taxon>Rhabditida</taxon>
        <taxon>Spirurina</taxon>
        <taxon>Spiruromorpha</taxon>
        <taxon>Filarioidea</taxon>
        <taxon>Onchocercidae</taxon>
        <taxon>Onchocerca</taxon>
    </lineage>
</organism>
<reference evidence="4" key="1">
    <citation type="submission" date="2016-06" db="UniProtKB">
        <authorList>
            <consortium name="WormBaseParasite"/>
        </authorList>
    </citation>
    <scope>IDENTIFICATION</scope>
</reference>
<dbReference type="FunFam" id="2.20.100.10:FF:000001">
    <property type="entry name" value="semaphorin-5A isoform X1"/>
    <property type="match status" value="1"/>
</dbReference>
<evidence type="ECO:0000313" key="4">
    <source>
        <dbReference type="WBParaSite" id="OFLC_0000662101-mRNA-1"/>
    </source>
</evidence>
<dbReference type="Pfam" id="PF00090">
    <property type="entry name" value="TSP_1"/>
    <property type="match status" value="3"/>
</dbReference>
<dbReference type="GO" id="GO:0071944">
    <property type="term" value="C:cell periphery"/>
    <property type="evidence" value="ECO:0007669"/>
    <property type="project" value="TreeGrafter"/>
</dbReference>
<dbReference type="SMART" id="SM00209">
    <property type="entry name" value="TSP1"/>
    <property type="match status" value="3"/>
</dbReference>
<evidence type="ECO:0000313" key="2">
    <source>
        <dbReference type="EMBL" id="VDO47180.1"/>
    </source>
</evidence>
<proteinExistence type="predicted"/>
<evidence type="ECO:0000313" key="3">
    <source>
        <dbReference type="Proteomes" id="UP000267606"/>
    </source>
</evidence>
<dbReference type="PROSITE" id="PS50092">
    <property type="entry name" value="TSP1"/>
    <property type="match status" value="3"/>
</dbReference>
<accession>A0A183HGL0</accession>
<dbReference type="AlphaFoldDB" id="A0A183HGL0"/>
<dbReference type="STRING" id="387005.A0A183HGL0"/>
<sequence>METRECNMGACNMGIVGLWGSWTEWSSCSVTCGPGIRSRNRYCTKIVFRKCSAKNGCFGSSLEQQNCNEDPCTETETTAAGQWSGWSDWSACSVTCGRGFKRRIRTCQYEVCNGSFIDSSSCMIKHCKSFSAGSTASWGGWGYWSPCSETCGKGIRKRVRKCYGTGGKCSGNEYEREMCNVRRC</sequence>
<dbReference type="InterPro" id="IPR038877">
    <property type="entry name" value="THSD1"/>
</dbReference>
<keyword evidence="3" id="KW-1185">Reference proteome</keyword>
<dbReference type="PANTHER" id="PTHR16311">
    <property type="entry name" value="THROMBOSPONDIN TYPE I DOMAIN-CONTAINING 1"/>
    <property type="match status" value="1"/>
</dbReference>
<dbReference type="PRINTS" id="PR01705">
    <property type="entry name" value="TSP1REPEAT"/>
</dbReference>
<dbReference type="EMBL" id="UZAJ01006403">
    <property type="protein sequence ID" value="VDO47180.1"/>
    <property type="molecule type" value="Genomic_DNA"/>
</dbReference>
<dbReference type="WBParaSite" id="OFLC_0000662101-mRNA-1">
    <property type="protein sequence ID" value="OFLC_0000662101-mRNA-1"/>
    <property type="gene ID" value="OFLC_0000662101"/>
</dbReference>
<dbReference type="InterPro" id="IPR036383">
    <property type="entry name" value="TSP1_rpt_sf"/>
</dbReference>
<name>A0A183HGL0_9BILA</name>
<evidence type="ECO:0000256" key="1">
    <source>
        <dbReference type="ARBA" id="ARBA00023157"/>
    </source>
</evidence>
<reference evidence="2 3" key="2">
    <citation type="submission" date="2018-11" db="EMBL/GenBank/DDBJ databases">
        <authorList>
            <consortium name="Pathogen Informatics"/>
        </authorList>
    </citation>
    <scope>NUCLEOTIDE SEQUENCE [LARGE SCALE GENOMIC DNA]</scope>
</reference>
<dbReference type="InterPro" id="IPR000884">
    <property type="entry name" value="TSP1_rpt"/>
</dbReference>